<evidence type="ECO:0000313" key="7">
    <source>
        <dbReference type="EMBL" id="QOI68853.1"/>
    </source>
</evidence>
<keyword evidence="8" id="KW-1185">Reference proteome</keyword>
<dbReference type="InterPro" id="IPR007829">
    <property type="entry name" value="TM2"/>
</dbReference>
<dbReference type="Proteomes" id="UP000593991">
    <property type="component" value="Segment"/>
</dbReference>
<keyword evidence="3 5" id="KW-1133">Transmembrane helix</keyword>
<keyword evidence="2 5" id="KW-0812">Transmembrane</keyword>
<feature type="domain" description="TM2" evidence="6">
    <location>
        <begin position="51"/>
        <end position="99"/>
    </location>
</feature>
<evidence type="ECO:0000256" key="4">
    <source>
        <dbReference type="ARBA" id="ARBA00023136"/>
    </source>
</evidence>
<dbReference type="EMBL" id="MT939242">
    <property type="protein sequence ID" value="QOI68853.1"/>
    <property type="molecule type" value="Genomic_DNA"/>
</dbReference>
<name>A0A7L8ZJW4_9CAUD</name>
<feature type="transmembrane region" description="Helical" evidence="5">
    <location>
        <begin position="52"/>
        <end position="71"/>
    </location>
</feature>
<evidence type="ECO:0000256" key="5">
    <source>
        <dbReference type="SAM" id="Phobius"/>
    </source>
</evidence>
<evidence type="ECO:0000313" key="8">
    <source>
        <dbReference type="Proteomes" id="UP000593991"/>
    </source>
</evidence>
<feature type="transmembrane region" description="Helical" evidence="5">
    <location>
        <begin position="83"/>
        <end position="103"/>
    </location>
</feature>
<evidence type="ECO:0000256" key="3">
    <source>
        <dbReference type="ARBA" id="ARBA00022989"/>
    </source>
</evidence>
<gene>
    <name evidence="7" type="ORF">phi9184_ORF034</name>
</gene>
<reference evidence="7 8" key="1">
    <citation type="submission" date="2020-08" db="EMBL/GenBank/DDBJ databases">
        <authorList>
            <person name="Canfield G.S."/>
            <person name="Duerkop B.A."/>
        </authorList>
    </citation>
    <scope>NUCLEOTIDE SEQUENCE [LARGE SCALE GENOMIC DNA]</scope>
</reference>
<proteinExistence type="predicted"/>
<keyword evidence="4 5" id="KW-0472">Membrane</keyword>
<evidence type="ECO:0000256" key="2">
    <source>
        <dbReference type="ARBA" id="ARBA00022692"/>
    </source>
</evidence>
<sequence length="109" mass="12359">MTKKNTAIEGLRQIEKNKRMQKENISEDTKVLREAILQMNAEQRAEQEKPSLVIYLLLAVFLGGIGMHDFYVGKTAVGIIKLLFFWTGIPAIIAVFNIIGALVHKNDFR</sequence>
<comment type="subcellular location">
    <subcellularLocation>
        <location evidence="1">Membrane</location>
        <topology evidence="1">Multi-pass membrane protein</topology>
    </subcellularLocation>
</comment>
<evidence type="ECO:0000259" key="6">
    <source>
        <dbReference type="Pfam" id="PF05154"/>
    </source>
</evidence>
<accession>A0A7L8ZJW4</accession>
<protein>
    <recommendedName>
        <fullName evidence="6">TM2 domain-containing protein</fullName>
    </recommendedName>
</protein>
<evidence type="ECO:0000256" key="1">
    <source>
        <dbReference type="ARBA" id="ARBA00004141"/>
    </source>
</evidence>
<dbReference type="GO" id="GO:0016020">
    <property type="term" value="C:membrane"/>
    <property type="evidence" value="ECO:0007669"/>
    <property type="project" value="UniProtKB-SubCell"/>
</dbReference>
<organism evidence="7 8">
    <name type="scientific">Enterococcus phage 9184</name>
    <dbReference type="NCBI Taxonomy" id="2763103"/>
    <lineage>
        <taxon>Viruses</taxon>
        <taxon>Duplodnaviria</taxon>
        <taxon>Heunggongvirae</taxon>
        <taxon>Uroviricota</taxon>
        <taxon>Caudoviricetes</taxon>
        <taxon>Thiercelinvirus</taxon>
        <taxon>Thiercelinvirus v9184</taxon>
    </lineage>
</organism>
<dbReference type="Pfam" id="PF05154">
    <property type="entry name" value="TM2"/>
    <property type="match status" value="1"/>
</dbReference>